<accession>A0ACA9PQ03</accession>
<evidence type="ECO:0000313" key="1">
    <source>
        <dbReference type="EMBL" id="CAG8719441.1"/>
    </source>
</evidence>
<evidence type="ECO:0000313" key="2">
    <source>
        <dbReference type="Proteomes" id="UP000789920"/>
    </source>
</evidence>
<reference evidence="1" key="1">
    <citation type="submission" date="2021-06" db="EMBL/GenBank/DDBJ databases">
        <authorList>
            <person name="Kallberg Y."/>
            <person name="Tangrot J."/>
            <person name="Rosling A."/>
        </authorList>
    </citation>
    <scope>NUCLEOTIDE SEQUENCE</scope>
    <source>
        <strain evidence="1">MA461A</strain>
    </source>
</reference>
<organism evidence="1 2">
    <name type="scientific">Racocetra persica</name>
    <dbReference type="NCBI Taxonomy" id="160502"/>
    <lineage>
        <taxon>Eukaryota</taxon>
        <taxon>Fungi</taxon>
        <taxon>Fungi incertae sedis</taxon>
        <taxon>Mucoromycota</taxon>
        <taxon>Glomeromycotina</taxon>
        <taxon>Glomeromycetes</taxon>
        <taxon>Diversisporales</taxon>
        <taxon>Gigasporaceae</taxon>
        <taxon>Racocetra</taxon>
    </lineage>
</organism>
<name>A0ACA9PQ03_9GLOM</name>
<gene>
    <name evidence="1" type="ORF">RPERSI_LOCUS11171</name>
</gene>
<comment type="caution">
    <text evidence="1">The sequence shown here is derived from an EMBL/GenBank/DDBJ whole genome shotgun (WGS) entry which is preliminary data.</text>
</comment>
<dbReference type="EMBL" id="CAJVQC010022749">
    <property type="protein sequence ID" value="CAG8719441.1"/>
    <property type="molecule type" value="Genomic_DNA"/>
</dbReference>
<keyword evidence="2" id="KW-1185">Reference proteome</keyword>
<protein>
    <submittedName>
        <fullName evidence="1">14125_t:CDS:1</fullName>
    </submittedName>
</protein>
<proteinExistence type="predicted"/>
<dbReference type="Proteomes" id="UP000789920">
    <property type="component" value="Unassembled WGS sequence"/>
</dbReference>
<sequence>MSTTEASAGVGGAIVGGSASGSLVKYGDEDINVGFGGISLGGEAGIGLGGATLGYSANLDVANLHTKQGIRANVGIDGGSNFTAGSGGVEVKAVGFGLSVGKKMGISTPLGGISIDFEETCNQQ</sequence>